<protein>
    <submittedName>
        <fullName evidence="2">Putative membrane protein</fullName>
    </submittedName>
</protein>
<keyword evidence="1" id="KW-1133">Transmembrane helix</keyword>
<dbReference type="EMBL" id="JEXD01000032">
    <property type="protein sequence ID" value="EXC05761.1"/>
    <property type="molecule type" value="Genomic_DNA"/>
</dbReference>
<keyword evidence="1" id="KW-0472">Membrane</keyword>
<comment type="caution">
    <text evidence="2">The sequence shown here is derived from an EMBL/GenBank/DDBJ whole genome shotgun (WGS) entry which is preliminary data.</text>
</comment>
<organism evidence="2 3">
    <name type="scientific">Acinetobacter baumannii 625974</name>
    <dbReference type="NCBI Taxonomy" id="1310607"/>
    <lineage>
        <taxon>Bacteria</taxon>
        <taxon>Pseudomonadati</taxon>
        <taxon>Pseudomonadota</taxon>
        <taxon>Gammaproteobacteria</taxon>
        <taxon>Moraxellales</taxon>
        <taxon>Moraxellaceae</taxon>
        <taxon>Acinetobacter</taxon>
        <taxon>Acinetobacter calcoaceticus/baumannii complex</taxon>
    </lineage>
</organism>
<reference evidence="2 3" key="1">
    <citation type="submission" date="2014-02" db="EMBL/GenBank/DDBJ databases">
        <title>Comparative genomics and transcriptomics to identify genetic mechanisms underlying the emergence of carbapenem resistant Acinetobacter baumannii (CRAb).</title>
        <authorList>
            <person name="Harris A.D."/>
            <person name="Johnson K.J."/>
            <person name="George J."/>
            <person name="Shefchek K."/>
            <person name="Daugherty S.C."/>
            <person name="Parankush S."/>
            <person name="Sadzewicz L."/>
            <person name="Tallon L."/>
            <person name="Sengamalay N."/>
            <person name="Hazen T.H."/>
            <person name="Rasko D.A."/>
        </authorList>
    </citation>
    <scope>NUCLEOTIDE SEQUENCE [LARGE SCALE GENOMIC DNA]</scope>
    <source>
        <strain evidence="2 3">625974</strain>
    </source>
</reference>
<dbReference type="AlphaFoldDB" id="A0A009PUF0"/>
<evidence type="ECO:0000256" key="1">
    <source>
        <dbReference type="SAM" id="Phobius"/>
    </source>
</evidence>
<gene>
    <name evidence="2" type="ORF">J506_3053</name>
</gene>
<sequence>MFNREWIKIDRMLASMISIGAIQVIYNFIGLLLVYTLKEWLNCV</sequence>
<keyword evidence="1" id="KW-0812">Transmembrane</keyword>
<evidence type="ECO:0000313" key="2">
    <source>
        <dbReference type="EMBL" id="EXC05761.1"/>
    </source>
</evidence>
<evidence type="ECO:0000313" key="3">
    <source>
        <dbReference type="Proteomes" id="UP000021108"/>
    </source>
</evidence>
<feature type="transmembrane region" description="Helical" evidence="1">
    <location>
        <begin position="12"/>
        <end position="35"/>
    </location>
</feature>
<accession>A0A009PUF0</accession>
<proteinExistence type="predicted"/>
<name>A0A009PUF0_ACIBA</name>
<dbReference type="Proteomes" id="UP000021108">
    <property type="component" value="Unassembled WGS sequence"/>
</dbReference>